<organism evidence="1 2">
    <name type="scientific">Kribbella koreensis</name>
    <dbReference type="NCBI Taxonomy" id="57909"/>
    <lineage>
        <taxon>Bacteria</taxon>
        <taxon>Bacillati</taxon>
        <taxon>Actinomycetota</taxon>
        <taxon>Actinomycetes</taxon>
        <taxon>Propionibacteriales</taxon>
        <taxon>Kribbellaceae</taxon>
        <taxon>Kribbella</taxon>
    </lineage>
</organism>
<dbReference type="EMBL" id="BAAAHK010000003">
    <property type="protein sequence ID" value="GAA0927563.1"/>
    <property type="molecule type" value="Genomic_DNA"/>
</dbReference>
<dbReference type="Proteomes" id="UP001500542">
    <property type="component" value="Unassembled WGS sequence"/>
</dbReference>
<proteinExistence type="predicted"/>
<protein>
    <submittedName>
        <fullName evidence="1">Uncharacterized protein</fullName>
    </submittedName>
</protein>
<name>A0ABP3ZUS7_9ACTN</name>
<comment type="caution">
    <text evidence="1">The sequence shown here is derived from an EMBL/GenBank/DDBJ whole genome shotgun (WGS) entry which is preliminary data.</text>
</comment>
<accession>A0ABP3ZUS7</accession>
<keyword evidence="2" id="KW-1185">Reference proteome</keyword>
<gene>
    <name evidence="1" type="ORF">GCM10009554_08560</name>
</gene>
<reference evidence="2" key="1">
    <citation type="journal article" date="2019" name="Int. J. Syst. Evol. Microbiol.">
        <title>The Global Catalogue of Microorganisms (GCM) 10K type strain sequencing project: providing services to taxonomists for standard genome sequencing and annotation.</title>
        <authorList>
            <consortium name="The Broad Institute Genomics Platform"/>
            <consortium name="The Broad Institute Genome Sequencing Center for Infectious Disease"/>
            <person name="Wu L."/>
            <person name="Ma J."/>
        </authorList>
    </citation>
    <scope>NUCLEOTIDE SEQUENCE [LARGE SCALE GENOMIC DNA]</scope>
    <source>
        <strain evidence="2">JCM 10977</strain>
    </source>
</reference>
<evidence type="ECO:0000313" key="2">
    <source>
        <dbReference type="Proteomes" id="UP001500542"/>
    </source>
</evidence>
<sequence>MTDIAALQNEITRWENDLAALEDECLAEGWTEPEKLLMTLQRTSGTYRHRVLPRLQAEGALLLPAIPDNEAPAALAAYNQIIIDELSELVGRLDELRLELIRFGQATQLQIQATEILAALRALGRVVLRFGQNVELPSLTARLTPEQSDQLTDAVHSYERSLR</sequence>
<dbReference type="RefSeq" id="WP_343964965.1">
    <property type="nucleotide sequence ID" value="NZ_BAAAHK010000003.1"/>
</dbReference>
<evidence type="ECO:0000313" key="1">
    <source>
        <dbReference type="EMBL" id="GAA0927563.1"/>
    </source>
</evidence>